<proteinExistence type="predicted"/>
<dbReference type="Proteomes" id="UP001501195">
    <property type="component" value="Unassembled WGS sequence"/>
</dbReference>
<name>A0ABP9HIY3_9ACTN</name>
<evidence type="ECO:0000256" key="1">
    <source>
        <dbReference type="SAM" id="MobiDB-lite"/>
    </source>
</evidence>
<comment type="caution">
    <text evidence="2">The sequence shown here is derived from an EMBL/GenBank/DDBJ whole genome shotgun (WGS) entry which is preliminary data.</text>
</comment>
<reference evidence="3" key="1">
    <citation type="journal article" date="2019" name="Int. J. Syst. Evol. Microbiol.">
        <title>The Global Catalogue of Microorganisms (GCM) 10K type strain sequencing project: providing services to taxonomists for standard genome sequencing and annotation.</title>
        <authorList>
            <consortium name="The Broad Institute Genomics Platform"/>
            <consortium name="The Broad Institute Genome Sequencing Center for Infectious Disease"/>
            <person name="Wu L."/>
            <person name="Ma J."/>
        </authorList>
    </citation>
    <scope>NUCLEOTIDE SEQUENCE [LARGE SCALE GENOMIC DNA]</scope>
    <source>
        <strain evidence="3">JCM 18126</strain>
    </source>
</reference>
<dbReference type="EMBL" id="BAABIL010000152">
    <property type="protein sequence ID" value="GAA4971688.1"/>
    <property type="molecule type" value="Genomic_DNA"/>
</dbReference>
<feature type="region of interest" description="Disordered" evidence="1">
    <location>
        <begin position="1"/>
        <end position="27"/>
    </location>
</feature>
<evidence type="ECO:0000313" key="2">
    <source>
        <dbReference type="EMBL" id="GAA4971688.1"/>
    </source>
</evidence>
<organism evidence="2 3">
    <name type="scientific">Kineococcus glutinatus</name>
    <dbReference type="NCBI Taxonomy" id="1070872"/>
    <lineage>
        <taxon>Bacteria</taxon>
        <taxon>Bacillati</taxon>
        <taxon>Actinomycetota</taxon>
        <taxon>Actinomycetes</taxon>
        <taxon>Kineosporiales</taxon>
        <taxon>Kineosporiaceae</taxon>
        <taxon>Kineococcus</taxon>
    </lineage>
</organism>
<sequence>MADRRDLQPGDRCAAAHVEDSSPCRGAPDAVRVVDAAGGSLMACVEHGATLLASLQGGRVYPGSQPEAAVEVFTLAHHRAPFAFRDGGDIDLDTEAVYGRDGHRITTAEVEELAERIERDGPPPRRET</sequence>
<gene>
    <name evidence="2" type="ORF">GCM10023225_11710</name>
</gene>
<protein>
    <submittedName>
        <fullName evidence="2">Uncharacterized protein</fullName>
    </submittedName>
</protein>
<keyword evidence="3" id="KW-1185">Reference proteome</keyword>
<evidence type="ECO:0000313" key="3">
    <source>
        <dbReference type="Proteomes" id="UP001501195"/>
    </source>
</evidence>
<accession>A0ABP9HIY3</accession>
<dbReference type="RefSeq" id="WP_345711459.1">
    <property type="nucleotide sequence ID" value="NZ_BAABIL010000152.1"/>
</dbReference>